<dbReference type="EMBL" id="DXCH01000138">
    <property type="protein sequence ID" value="HIZ07257.1"/>
    <property type="molecule type" value="Genomic_DNA"/>
</dbReference>
<dbReference type="InterPro" id="IPR023168">
    <property type="entry name" value="GatB_Yqey_C_2"/>
</dbReference>
<dbReference type="Gene3D" id="1.10.10.410">
    <property type="match status" value="1"/>
</dbReference>
<dbReference type="Gene3D" id="1.10.1510.10">
    <property type="entry name" value="Uncharacterised protein YqeY/AIM41 PF09424, N-terminal domain"/>
    <property type="match status" value="1"/>
</dbReference>
<dbReference type="InterPro" id="IPR003789">
    <property type="entry name" value="Asn/Gln_tRNA_amidoTrase-B-like"/>
</dbReference>
<dbReference type="InterPro" id="IPR042184">
    <property type="entry name" value="YqeY/Aim41_N"/>
</dbReference>
<dbReference type="PANTHER" id="PTHR28055:SF1">
    <property type="entry name" value="ALTERED INHERITANCE OF MITOCHONDRIA PROTEIN 41, MITOCHONDRIAL"/>
    <property type="match status" value="1"/>
</dbReference>
<comment type="caution">
    <text evidence="1">The sequence shown here is derived from an EMBL/GenBank/DDBJ whole genome shotgun (WGS) entry which is preliminary data.</text>
</comment>
<organism evidence="1 2">
    <name type="scientific">Candidatus Eubacterium avistercoris</name>
    <dbReference type="NCBI Taxonomy" id="2838567"/>
    <lineage>
        <taxon>Bacteria</taxon>
        <taxon>Bacillati</taxon>
        <taxon>Bacillota</taxon>
        <taxon>Clostridia</taxon>
        <taxon>Eubacteriales</taxon>
        <taxon>Eubacteriaceae</taxon>
        <taxon>Eubacterium</taxon>
    </lineage>
</organism>
<dbReference type="SUPFAM" id="SSF89095">
    <property type="entry name" value="GatB/YqeY motif"/>
    <property type="match status" value="1"/>
</dbReference>
<accession>A0A9D2IFL4</accession>
<dbReference type="PANTHER" id="PTHR28055">
    <property type="entry name" value="ALTERED INHERITANCE OF MITOCHONDRIA PROTEIN 41, MITOCHONDRIAL"/>
    <property type="match status" value="1"/>
</dbReference>
<dbReference type="AlphaFoldDB" id="A0A9D2IFL4"/>
<evidence type="ECO:0000313" key="2">
    <source>
        <dbReference type="Proteomes" id="UP000824024"/>
    </source>
</evidence>
<protein>
    <submittedName>
        <fullName evidence="1">GatB/YqeY domain-containing protein</fullName>
    </submittedName>
</protein>
<dbReference type="Pfam" id="PF09424">
    <property type="entry name" value="YqeY"/>
    <property type="match status" value="1"/>
</dbReference>
<dbReference type="InterPro" id="IPR019004">
    <property type="entry name" value="YqeY/Aim41"/>
</dbReference>
<dbReference type="Proteomes" id="UP000824024">
    <property type="component" value="Unassembled WGS sequence"/>
</dbReference>
<gene>
    <name evidence="1" type="ORF">IAA08_04895</name>
</gene>
<name>A0A9D2IFL4_9FIRM</name>
<proteinExistence type="predicted"/>
<dbReference type="GO" id="GO:0016884">
    <property type="term" value="F:carbon-nitrogen ligase activity, with glutamine as amido-N-donor"/>
    <property type="evidence" value="ECO:0007669"/>
    <property type="project" value="InterPro"/>
</dbReference>
<evidence type="ECO:0000313" key="1">
    <source>
        <dbReference type="EMBL" id="HIZ07257.1"/>
    </source>
</evidence>
<reference evidence="1" key="2">
    <citation type="submission" date="2021-04" db="EMBL/GenBank/DDBJ databases">
        <authorList>
            <person name="Gilroy R."/>
        </authorList>
    </citation>
    <scope>NUCLEOTIDE SEQUENCE</scope>
    <source>
        <strain evidence="1">CHK192-9172</strain>
    </source>
</reference>
<reference evidence="1" key="1">
    <citation type="journal article" date="2021" name="PeerJ">
        <title>Extensive microbial diversity within the chicken gut microbiome revealed by metagenomics and culture.</title>
        <authorList>
            <person name="Gilroy R."/>
            <person name="Ravi A."/>
            <person name="Getino M."/>
            <person name="Pursley I."/>
            <person name="Horton D.L."/>
            <person name="Alikhan N.F."/>
            <person name="Baker D."/>
            <person name="Gharbi K."/>
            <person name="Hall N."/>
            <person name="Watson M."/>
            <person name="Adriaenssens E.M."/>
            <person name="Foster-Nyarko E."/>
            <person name="Jarju S."/>
            <person name="Secka A."/>
            <person name="Antonio M."/>
            <person name="Oren A."/>
            <person name="Chaudhuri R.R."/>
            <person name="La Ragione R."/>
            <person name="Hildebrand F."/>
            <person name="Pallen M.J."/>
        </authorList>
    </citation>
    <scope>NUCLEOTIDE SEQUENCE</scope>
    <source>
        <strain evidence="1">CHK192-9172</strain>
    </source>
</reference>
<sequence>MDMKTLQKDMVAAMKAKDKVRKDAISSLISAVKKVAIDEGCRDNIPDDMVDRVILKEMKSVKEQVDTCPDERAELKAEYQARYDIIAQYAPQLLSADEVKAILTEKFADVLATKNKGQIMKAVMAELKGKADGKVINQVVSDLCK</sequence>